<keyword evidence="1" id="KW-0472">Membrane</keyword>
<protein>
    <recommendedName>
        <fullName evidence="4">ABC transporter permease</fullName>
    </recommendedName>
</protein>
<evidence type="ECO:0000313" key="2">
    <source>
        <dbReference type="EMBL" id="OGF22566.1"/>
    </source>
</evidence>
<reference evidence="2 3" key="1">
    <citation type="journal article" date="2016" name="Nat. Commun.">
        <title>Thousands of microbial genomes shed light on interconnected biogeochemical processes in an aquifer system.</title>
        <authorList>
            <person name="Anantharaman K."/>
            <person name="Brown C.T."/>
            <person name="Hug L.A."/>
            <person name="Sharon I."/>
            <person name="Castelle C.J."/>
            <person name="Probst A.J."/>
            <person name="Thomas B.C."/>
            <person name="Singh A."/>
            <person name="Wilkins M.J."/>
            <person name="Karaoz U."/>
            <person name="Brodie E.L."/>
            <person name="Williams K.H."/>
            <person name="Hubbard S.S."/>
            <person name="Banfield J.F."/>
        </authorList>
    </citation>
    <scope>NUCLEOTIDE SEQUENCE [LARGE SCALE GENOMIC DNA]</scope>
</reference>
<dbReference type="EMBL" id="MFFS01000021">
    <property type="protein sequence ID" value="OGF22566.1"/>
    <property type="molecule type" value="Genomic_DNA"/>
</dbReference>
<evidence type="ECO:0000313" key="3">
    <source>
        <dbReference type="Proteomes" id="UP000178323"/>
    </source>
</evidence>
<feature type="transmembrane region" description="Helical" evidence="1">
    <location>
        <begin position="195"/>
        <end position="219"/>
    </location>
</feature>
<feature type="transmembrane region" description="Helical" evidence="1">
    <location>
        <begin position="225"/>
        <end position="244"/>
    </location>
</feature>
<dbReference type="Pfam" id="PF06182">
    <property type="entry name" value="ABC2_membrane_6"/>
    <property type="match status" value="1"/>
</dbReference>
<sequence length="261" mass="30136">MLKKYLKIYLHFFKMNILKRMAHRLNFFIVIMVVSFNLATYIIFIKVIYGHLNLIAGWDLYHSMLIIASIMIIEWLAWITCGFMNDLNGRVRTGNLDGLIVKPIDTQLLVSINRIDPEDSARFFIAMIVFVYALKHIETPSIAAVVIYACLIICAYLIFYSIIVLLNTISFWVIDIRGLSPLGERLLHISQYPTDIYTGIMRTVFSFIIPIAFIATVPAKVLSGWYDWKLVVESFIIAGIFFYLSRKFFLFGLRHYSSASS</sequence>
<comment type="caution">
    <text evidence="2">The sequence shown here is derived from an EMBL/GenBank/DDBJ whole genome shotgun (WGS) entry which is preliminary data.</text>
</comment>
<dbReference type="PANTHER" id="PTHR36833:SF1">
    <property type="entry name" value="INTEGRAL MEMBRANE TRANSPORT PROTEIN"/>
    <property type="match status" value="1"/>
</dbReference>
<organism evidence="2 3">
    <name type="scientific">Candidatus Falkowbacteria bacterium RBG_13_39_14</name>
    <dbReference type="NCBI Taxonomy" id="1797985"/>
    <lineage>
        <taxon>Bacteria</taxon>
        <taxon>Candidatus Falkowiibacteriota</taxon>
    </lineage>
</organism>
<dbReference type="Proteomes" id="UP000178323">
    <property type="component" value="Unassembled WGS sequence"/>
</dbReference>
<feature type="transmembrane region" description="Helical" evidence="1">
    <location>
        <begin position="61"/>
        <end position="83"/>
    </location>
</feature>
<dbReference type="STRING" id="1797985.A2Y83_00450"/>
<accession>A0A1F5S7I6</accession>
<evidence type="ECO:0008006" key="4">
    <source>
        <dbReference type="Google" id="ProtNLM"/>
    </source>
</evidence>
<feature type="transmembrane region" description="Helical" evidence="1">
    <location>
        <begin position="25"/>
        <end position="49"/>
    </location>
</feature>
<dbReference type="InterPro" id="IPR010390">
    <property type="entry name" value="ABC-2_transporter-like"/>
</dbReference>
<gene>
    <name evidence="2" type="ORF">A2Y83_00450</name>
</gene>
<dbReference type="PANTHER" id="PTHR36833">
    <property type="entry name" value="SLR0610 PROTEIN-RELATED"/>
    <property type="match status" value="1"/>
</dbReference>
<proteinExistence type="predicted"/>
<feature type="transmembrane region" description="Helical" evidence="1">
    <location>
        <begin position="143"/>
        <end position="174"/>
    </location>
</feature>
<keyword evidence="1" id="KW-0812">Transmembrane</keyword>
<feature type="transmembrane region" description="Helical" evidence="1">
    <location>
        <begin position="121"/>
        <end position="137"/>
    </location>
</feature>
<name>A0A1F5S7I6_9BACT</name>
<evidence type="ECO:0000256" key="1">
    <source>
        <dbReference type="SAM" id="Phobius"/>
    </source>
</evidence>
<dbReference type="AlphaFoldDB" id="A0A1F5S7I6"/>
<keyword evidence="1" id="KW-1133">Transmembrane helix</keyword>